<dbReference type="AlphaFoldDB" id="A0A6L3ZFN4"/>
<keyword evidence="1" id="KW-0472">Membrane</keyword>
<feature type="transmembrane region" description="Helical" evidence="1">
    <location>
        <begin position="117"/>
        <end position="136"/>
    </location>
</feature>
<gene>
    <name evidence="2" type="ORF">F8C82_10940</name>
</gene>
<dbReference type="EMBL" id="WBVQ01000002">
    <property type="protein sequence ID" value="KAB2816194.1"/>
    <property type="molecule type" value="Genomic_DNA"/>
</dbReference>
<evidence type="ECO:0000313" key="2">
    <source>
        <dbReference type="EMBL" id="KAB2816194.1"/>
    </source>
</evidence>
<name>A0A6L3ZFN4_9FLAO</name>
<protein>
    <submittedName>
        <fullName evidence="2">Uncharacterized protein</fullName>
    </submittedName>
</protein>
<organism evidence="2 3">
    <name type="scientific">Phaeocystidibacter marisrubri</name>
    <dbReference type="NCBI Taxonomy" id="1577780"/>
    <lineage>
        <taxon>Bacteria</taxon>
        <taxon>Pseudomonadati</taxon>
        <taxon>Bacteroidota</taxon>
        <taxon>Flavobacteriia</taxon>
        <taxon>Flavobacteriales</taxon>
        <taxon>Phaeocystidibacteraceae</taxon>
        <taxon>Phaeocystidibacter</taxon>
    </lineage>
</organism>
<comment type="caution">
    <text evidence="2">The sequence shown here is derived from an EMBL/GenBank/DDBJ whole genome shotgun (WGS) entry which is preliminary data.</text>
</comment>
<dbReference type="OrthoDB" id="1451346at2"/>
<accession>A0A6L3ZFN4</accession>
<keyword evidence="3" id="KW-1185">Reference proteome</keyword>
<reference evidence="2 3" key="1">
    <citation type="submission" date="2019-10" db="EMBL/GenBank/DDBJ databases">
        <title>Genome sequence of Phaeocystidibacter marisrubri JCM30614 (type strain).</title>
        <authorList>
            <person name="Bowman J.P."/>
        </authorList>
    </citation>
    <scope>NUCLEOTIDE SEQUENCE [LARGE SCALE GENOMIC DNA]</scope>
    <source>
        <strain evidence="2 3">JCM 30614</strain>
    </source>
</reference>
<evidence type="ECO:0000256" key="1">
    <source>
        <dbReference type="SAM" id="Phobius"/>
    </source>
</evidence>
<dbReference type="Proteomes" id="UP000484164">
    <property type="component" value="Unassembled WGS sequence"/>
</dbReference>
<dbReference type="RefSeq" id="WP_151693622.1">
    <property type="nucleotide sequence ID" value="NZ_BMGX01000001.1"/>
</dbReference>
<proteinExistence type="predicted"/>
<evidence type="ECO:0000313" key="3">
    <source>
        <dbReference type="Proteomes" id="UP000484164"/>
    </source>
</evidence>
<keyword evidence="1" id="KW-0812">Transmembrane</keyword>
<feature type="transmembrane region" description="Helical" evidence="1">
    <location>
        <begin position="87"/>
        <end position="111"/>
    </location>
</feature>
<keyword evidence="1" id="KW-1133">Transmembrane helix</keyword>
<sequence length="165" mass="19079">MTSIRVRPRFRHQVEGTAKDINTKLVEGFKKHEDEIHMIFLPHYLVVEYNPDLRHYWSPQLQLSLEENEEGVLVRGLYGPHPNVWSIFFYGYASMGVLSTFLCIIGISQAMVQGQYWAFWAMGACLLIATVLYLIAQFGQKIGAEQTFEIHHIYTDIMGHPEPIH</sequence>